<dbReference type="AlphaFoldDB" id="A0A0E9TN74"/>
<reference evidence="1" key="1">
    <citation type="submission" date="2014-11" db="EMBL/GenBank/DDBJ databases">
        <authorList>
            <person name="Amaro Gonzalez C."/>
        </authorList>
    </citation>
    <scope>NUCLEOTIDE SEQUENCE</scope>
</reference>
<proteinExistence type="predicted"/>
<reference evidence="1" key="2">
    <citation type="journal article" date="2015" name="Fish Shellfish Immunol.">
        <title>Early steps in the European eel (Anguilla anguilla)-Vibrio vulnificus interaction in the gills: Role of the RtxA13 toxin.</title>
        <authorList>
            <person name="Callol A."/>
            <person name="Pajuelo D."/>
            <person name="Ebbesson L."/>
            <person name="Teles M."/>
            <person name="MacKenzie S."/>
            <person name="Amaro C."/>
        </authorList>
    </citation>
    <scope>NUCLEOTIDE SEQUENCE</scope>
</reference>
<accession>A0A0E9TN74</accession>
<organism evidence="1">
    <name type="scientific">Anguilla anguilla</name>
    <name type="common">European freshwater eel</name>
    <name type="synonym">Muraena anguilla</name>
    <dbReference type="NCBI Taxonomy" id="7936"/>
    <lineage>
        <taxon>Eukaryota</taxon>
        <taxon>Metazoa</taxon>
        <taxon>Chordata</taxon>
        <taxon>Craniata</taxon>
        <taxon>Vertebrata</taxon>
        <taxon>Euteleostomi</taxon>
        <taxon>Actinopterygii</taxon>
        <taxon>Neopterygii</taxon>
        <taxon>Teleostei</taxon>
        <taxon>Anguilliformes</taxon>
        <taxon>Anguillidae</taxon>
        <taxon>Anguilla</taxon>
    </lineage>
</organism>
<protein>
    <submittedName>
        <fullName evidence="1">Uncharacterized protein</fullName>
    </submittedName>
</protein>
<dbReference type="EMBL" id="GBXM01053428">
    <property type="protein sequence ID" value="JAH55149.1"/>
    <property type="molecule type" value="Transcribed_RNA"/>
</dbReference>
<evidence type="ECO:0000313" key="1">
    <source>
        <dbReference type="EMBL" id="JAH55149.1"/>
    </source>
</evidence>
<name>A0A0E9TN74_ANGAN</name>
<sequence>MLLEVARSKELGGSQRTLGKETQVHPLQNCFLEHMTYK</sequence>